<dbReference type="AlphaFoldDB" id="A0A3S8ZTR3"/>
<dbReference type="KEGG" id="iod:EJO50_10630"/>
<keyword evidence="2" id="KW-1185">Reference proteome</keyword>
<sequence length="133" mass="15419">MKPCLNQNTRHHLIQLYPQPPGQAELAADYLNSLDGVKAQALNQSPCISVYYQLPECRLQWLESNLKHAGFHLDESVLSKIKRALAHYCEDIACSNLEIPEHNVKNRDVYVHVWDKHPHGDHDETPEELRRYL</sequence>
<gene>
    <name evidence="1" type="ORF">EJO50_10630</name>
</gene>
<accession>A0A3S8ZTR3</accession>
<dbReference type="OrthoDB" id="8588195at2"/>
<dbReference type="Proteomes" id="UP000282438">
    <property type="component" value="Chromosome"/>
</dbReference>
<proteinExistence type="predicted"/>
<organism evidence="1 2">
    <name type="scientific">Iodobacter ciconiae</name>
    <dbReference type="NCBI Taxonomy" id="2496266"/>
    <lineage>
        <taxon>Bacteria</taxon>
        <taxon>Pseudomonadati</taxon>
        <taxon>Pseudomonadota</taxon>
        <taxon>Betaproteobacteria</taxon>
        <taxon>Neisseriales</taxon>
        <taxon>Chitinibacteraceae</taxon>
        <taxon>Iodobacter</taxon>
    </lineage>
</organism>
<dbReference type="EMBL" id="CP034433">
    <property type="protein sequence ID" value="AZN36897.1"/>
    <property type="molecule type" value="Genomic_DNA"/>
</dbReference>
<protein>
    <submittedName>
        <fullName evidence="1">Uncharacterized protein</fullName>
    </submittedName>
</protein>
<evidence type="ECO:0000313" key="1">
    <source>
        <dbReference type="EMBL" id="AZN36897.1"/>
    </source>
</evidence>
<evidence type="ECO:0000313" key="2">
    <source>
        <dbReference type="Proteomes" id="UP000282438"/>
    </source>
</evidence>
<reference evidence="1 2" key="1">
    <citation type="submission" date="2018-12" db="EMBL/GenBank/DDBJ databases">
        <title>Complete genome sequence of Iodobacter sp. H11R3.</title>
        <authorList>
            <person name="Bae J.-W."/>
        </authorList>
    </citation>
    <scope>NUCLEOTIDE SEQUENCE [LARGE SCALE GENOMIC DNA]</scope>
    <source>
        <strain evidence="1 2">H11R3</strain>
    </source>
</reference>
<dbReference type="RefSeq" id="WP_125974018.1">
    <property type="nucleotide sequence ID" value="NZ_CP034433.1"/>
</dbReference>
<name>A0A3S8ZTR3_9NEIS</name>